<proteinExistence type="predicted"/>
<name>A0A8H6L683_9LECA</name>
<accession>A0A8H6L683</accession>
<keyword evidence="2" id="KW-1185">Reference proteome</keyword>
<dbReference type="EMBL" id="JACCJC010000015">
    <property type="protein sequence ID" value="KAF6237165.1"/>
    <property type="molecule type" value="Genomic_DNA"/>
</dbReference>
<comment type="caution">
    <text evidence="1">The sequence shown here is derived from an EMBL/GenBank/DDBJ whole genome shotgun (WGS) entry which is preliminary data.</text>
</comment>
<evidence type="ECO:0000313" key="2">
    <source>
        <dbReference type="Proteomes" id="UP000578531"/>
    </source>
</evidence>
<reference evidence="1 2" key="1">
    <citation type="journal article" date="2020" name="Genomics">
        <title>Complete, high-quality genomes from long-read metagenomic sequencing of two wolf lichen thalli reveals enigmatic genome architecture.</title>
        <authorList>
            <person name="McKenzie S.K."/>
            <person name="Walston R.F."/>
            <person name="Allen J.L."/>
        </authorList>
    </citation>
    <scope>NUCLEOTIDE SEQUENCE [LARGE SCALE GENOMIC DNA]</scope>
    <source>
        <strain evidence="1">WasteWater2</strain>
    </source>
</reference>
<dbReference type="GeneID" id="59286297"/>
<dbReference type="Proteomes" id="UP000578531">
    <property type="component" value="Unassembled WGS sequence"/>
</dbReference>
<dbReference type="RefSeq" id="XP_037166493.1">
    <property type="nucleotide sequence ID" value="XM_037306555.1"/>
</dbReference>
<dbReference type="AlphaFoldDB" id="A0A8H6L683"/>
<protein>
    <submittedName>
        <fullName evidence="1">Uncharacterized protein</fullName>
    </submittedName>
</protein>
<gene>
    <name evidence="1" type="ORF">HO173_004633</name>
</gene>
<sequence length="116" mass="13388">MEPSAKEILEVLYQELDQSLRRIWEKDKQLTTDLKYIHLDFNGARSTCNEIETMHGQQLETSEGRITTFKEAKKQMQKARDELKDLFELLLVDGWAKDPEVGEEGEAGLVHQLPEG</sequence>
<evidence type="ECO:0000313" key="1">
    <source>
        <dbReference type="EMBL" id="KAF6237165.1"/>
    </source>
</evidence>
<dbReference type="OrthoDB" id="5363076at2759"/>
<organism evidence="1 2">
    <name type="scientific">Letharia columbiana</name>
    <dbReference type="NCBI Taxonomy" id="112416"/>
    <lineage>
        <taxon>Eukaryota</taxon>
        <taxon>Fungi</taxon>
        <taxon>Dikarya</taxon>
        <taxon>Ascomycota</taxon>
        <taxon>Pezizomycotina</taxon>
        <taxon>Lecanoromycetes</taxon>
        <taxon>OSLEUM clade</taxon>
        <taxon>Lecanoromycetidae</taxon>
        <taxon>Lecanorales</taxon>
        <taxon>Lecanorineae</taxon>
        <taxon>Parmeliaceae</taxon>
        <taxon>Letharia</taxon>
    </lineage>
</organism>